<proteinExistence type="predicted"/>
<name>A0A9P4LYI3_9PEZI</name>
<organism evidence="1 2">
    <name type="scientific">Saccharata proteae CBS 121410</name>
    <dbReference type="NCBI Taxonomy" id="1314787"/>
    <lineage>
        <taxon>Eukaryota</taxon>
        <taxon>Fungi</taxon>
        <taxon>Dikarya</taxon>
        <taxon>Ascomycota</taxon>
        <taxon>Pezizomycotina</taxon>
        <taxon>Dothideomycetes</taxon>
        <taxon>Dothideomycetes incertae sedis</taxon>
        <taxon>Botryosphaeriales</taxon>
        <taxon>Saccharataceae</taxon>
        <taxon>Saccharata</taxon>
    </lineage>
</organism>
<dbReference type="Proteomes" id="UP000799776">
    <property type="component" value="Unassembled WGS sequence"/>
</dbReference>
<evidence type="ECO:0000313" key="1">
    <source>
        <dbReference type="EMBL" id="KAF2089935.1"/>
    </source>
</evidence>
<protein>
    <submittedName>
        <fullName evidence="1">Uncharacterized protein</fullName>
    </submittedName>
</protein>
<sequence length="142" mass="15656">MSIRLSDGLVGGLLGSCLALPLFIIVILNSTLTAYQIRPTFSPKCPRFRCAHGPNLCALGTLYGSQSPIRCPTCSRPFASLRVACRAEAAAETVDAPLTRGTSGTWPRKSSNFEANWDKLRRLCWQTRQSHHSFPLQAPLRR</sequence>
<keyword evidence="2" id="KW-1185">Reference proteome</keyword>
<dbReference type="EMBL" id="ML978713">
    <property type="protein sequence ID" value="KAF2089935.1"/>
    <property type="molecule type" value="Genomic_DNA"/>
</dbReference>
<gene>
    <name evidence="1" type="ORF">K490DRAFT_54363</name>
</gene>
<comment type="caution">
    <text evidence="1">The sequence shown here is derived from an EMBL/GenBank/DDBJ whole genome shotgun (WGS) entry which is preliminary data.</text>
</comment>
<evidence type="ECO:0000313" key="2">
    <source>
        <dbReference type="Proteomes" id="UP000799776"/>
    </source>
</evidence>
<accession>A0A9P4LYI3</accession>
<dbReference type="AlphaFoldDB" id="A0A9P4LYI3"/>
<reference evidence="1" key="1">
    <citation type="journal article" date="2020" name="Stud. Mycol.">
        <title>101 Dothideomycetes genomes: a test case for predicting lifestyles and emergence of pathogens.</title>
        <authorList>
            <person name="Haridas S."/>
            <person name="Albert R."/>
            <person name="Binder M."/>
            <person name="Bloem J."/>
            <person name="Labutti K."/>
            <person name="Salamov A."/>
            <person name="Andreopoulos B."/>
            <person name="Baker S."/>
            <person name="Barry K."/>
            <person name="Bills G."/>
            <person name="Bluhm B."/>
            <person name="Cannon C."/>
            <person name="Castanera R."/>
            <person name="Culley D."/>
            <person name="Daum C."/>
            <person name="Ezra D."/>
            <person name="Gonzalez J."/>
            <person name="Henrissat B."/>
            <person name="Kuo A."/>
            <person name="Liang C."/>
            <person name="Lipzen A."/>
            <person name="Lutzoni F."/>
            <person name="Magnuson J."/>
            <person name="Mondo S."/>
            <person name="Nolan M."/>
            <person name="Ohm R."/>
            <person name="Pangilinan J."/>
            <person name="Park H.-J."/>
            <person name="Ramirez L."/>
            <person name="Alfaro M."/>
            <person name="Sun H."/>
            <person name="Tritt A."/>
            <person name="Yoshinaga Y."/>
            <person name="Zwiers L.-H."/>
            <person name="Turgeon B."/>
            <person name="Goodwin S."/>
            <person name="Spatafora J."/>
            <person name="Crous P."/>
            <person name="Grigoriev I."/>
        </authorList>
    </citation>
    <scope>NUCLEOTIDE SEQUENCE</scope>
    <source>
        <strain evidence="1">CBS 121410</strain>
    </source>
</reference>